<evidence type="ECO:0000313" key="3">
    <source>
        <dbReference type="EMBL" id="MCY6957224.1"/>
    </source>
</evidence>
<dbReference type="Gene3D" id="1.20.1270.180">
    <property type="match status" value="1"/>
</dbReference>
<protein>
    <submittedName>
        <fullName evidence="3">Lysozyme inhibitor LprI family protein</fullName>
    </submittedName>
</protein>
<dbReference type="PANTHER" id="PTHR39176">
    <property type="entry name" value="PERIPLASMIC PROTEIN-RELATED"/>
    <property type="match status" value="1"/>
</dbReference>
<sequence length="320" mass="36752">MKKRISLLIFTMFFIFGLVGCSNSVVKDSIKQGKEALQNKDYNKALASFDIVLDKDSKNEEANTLKSIINGYLTAKEYLQQGKVEEAQNTLKGIDSKYNEYSIKDDINKLKTEIEKAKEDNKTIDEDIIKLNALYANHKYDDAKNLILELNKNQLNDKQKEEINSINNKIISEEKNLGSNKNTANSKEKNLNTTNTQVSVPKNQKKLYINKLDNIKEGLKDLEVKYSGSTSEMKQAAQEEYKRWDTSLNEIYGVLESQLSSSDMKQLKEEQRKWISYRDNKAKKDSLEFKGGTMESLTYLASSGESTKNRCYQLVEKYMK</sequence>
<dbReference type="Gene3D" id="1.25.40.10">
    <property type="entry name" value="Tetratricopeptide repeat domain"/>
    <property type="match status" value="1"/>
</dbReference>
<feature type="coiled-coil region" evidence="1">
    <location>
        <begin position="205"/>
        <end position="239"/>
    </location>
</feature>
<evidence type="ECO:0000313" key="4">
    <source>
        <dbReference type="Proteomes" id="UP001144612"/>
    </source>
</evidence>
<proteinExistence type="predicted"/>
<feature type="coiled-coil region" evidence="1">
    <location>
        <begin position="84"/>
        <end position="176"/>
    </location>
</feature>
<evidence type="ECO:0000259" key="2">
    <source>
        <dbReference type="Pfam" id="PF07007"/>
    </source>
</evidence>
<keyword evidence="4" id="KW-1185">Reference proteome</keyword>
<dbReference type="PANTHER" id="PTHR39176:SF1">
    <property type="entry name" value="PERIPLASMIC PROTEIN"/>
    <property type="match status" value="1"/>
</dbReference>
<name>A0ABT4D4L6_9CLOT</name>
<accession>A0ABT4D4L6</accession>
<dbReference type="EMBL" id="JAPQFJ010000001">
    <property type="protein sequence ID" value="MCY6957224.1"/>
    <property type="molecule type" value="Genomic_DNA"/>
</dbReference>
<dbReference type="Proteomes" id="UP001144612">
    <property type="component" value="Unassembled WGS sequence"/>
</dbReference>
<evidence type="ECO:0000256" key="1">
    <source>
        <dbReference type="SAM" id="Coils"/>
    </source>
</evidence>
<feature type="domain" description="Lysozyme inhibitor LprI-like N-terminal" evidence="2">
    <location>
        <begin position="228"/>
        <end position="314"/>
    </location>
</feature>
<dbReference type="InterPro" id="IPR011990">
    <property type="entry name" value="TPR-like_helical_dom_sf"/>
</dbReference>
<organism evidence="3 4">
    <name type="scientific">Clostridium brassicae</name>
    <dbReference type="NCBI Taxonomy" id="2999072"/>
    <lineage>
        <taxon>Bacteria</taxon>
        <taxon>Bacillati</taxon>
        <taxon>Bacillota</taxon>
        <taxon>Clostridia</taxon>
        <taxon>Eubacteriales</taxon>
        <taxon>Clostridiaceae</taxon>
        <taxon>Clostridium</taxon>
    </lineage>
</organism>
<keyword evidence="1" id="KW-0175">Coiled coil</keyword>
<dbReference type="Pfam" id="PF07007">
    <property type="entry name" value="LprI"/>
    <property type="match status" value="1"/>
</dbReference>
<dbReference type="PROSITE" id="PS51257">
    <property type="entry name" value="PROKAR_LIPOPROTEIN"/>
    <property type="match status" value="1"/>
</dbReference>
<comment type="caution">
    <text evidence="3">The sequence shown here is derived from an EMBL/GenBank/DDBJ whole genome shotgun (WGS) entry which is preliminary data.</text>
</comment>
<gene>
    <name evidence="3" type="ORF">OW729_01250</name>
</gene>
<dbReference type="RefSeq" id="WP_268059579.1">
    <property type="nucleotide sequence ID" value="NZ_JAPQFJ010000001.1"/>
</dbReference>
<reference evidence="3" key="1">
    <citation type="submission" date="2022-12" db="EMBL/GenBank/DDBJ databases">
        <title>Clostridium sp. nov., isolated from industrial wastewater.</title>
        <authorList>
            <person name="Jiayan W."/>
        </authorList>
    </citation>
    <scope>NUCLEOTIDE SEQUENCE</scope>
    <source>
        <strain evidence="3">ZC22-4</strain>
    </source>
</reference>
<dbReference type="InterPro" id="IPR009739">
    <property type="entry name" value="LprI-like_N"/>
</dbReference>